<reference evidence="2" key="1">
    <citation type="journal article" date="2006" name="PLoS Biol.">
        <title>Macronuclear genome sequence of the ciliate Tetrahymena thermophila, a model eukaryote.</title>
        <authorList>
            <person name="Eisen J.A."/>
            <person name="Coyne R.S."/>
            <person name="Wu M."/>
            <person name="Wu D."/>
            <person name="Thiagarajan M."/>
            <person name="Wortman J.R."/>
            <person name="Badger J.H."/>
            <person name="Ren Q."/>
            <person name="Amedeo P."/>
            <person name="Jones K.M."/>
            <person name="Tallon L.J."/>
            <person name="Delcher A.L."/>
            <person name="Salzberg S.L."/>
            <person name="Silva J.C."/>
            <person name="Haas B.J."/>
            <person name="Majoros W.H."/>
            <person name="Farzad M."/>
            <person name="Carlton J.M."/>
            <person name="Smith R.K. Jr."/>
            <person name="Garg J."/>
            <person name="Pearlman R.E."/>
            <person name="Karrer K.M."/>
            <person name="Sun L."/>
            <person name="Manning G."/>
            <person name="Elde N.C."/>
            <person name="Turkewitz A.P."/>
            <person name="Asai D.J."/>
            <person name="Wilkes D.E."/>
            <person name="Wang Y."/>
            <person name="Cai H."/>
            <person name="Collins K."/>
            <person name="Stewart B.A."/>
            <person name="Lee S.R."/>
            <person name="Wilamowska K."/>
            <person name="Weinberg Z."/>
            <person name="Ruzzo W.L."/>
            <person name="Wloga D."/>
            <person name="Gaertig J."/>
            <person name="Frankel J."/>
            <person name="Tsao C.-C."/>
            <person name="Gorovsky M.A."/>
            <person name="Keeling P.J."/>
            <person name="Waller R.F."/>
            <person name="Patron N.J."/>
            <person name="Cherry J.M."/>
            <person name="Stover N.A."/>
            <person name="Krieger C.J."/>
            <person name="del Toro C."/>
            <person name="Ryder H.F."/>
            <person name="Williamson S.C."/>
            <person name="Barbeau R.A."/>
            <person name="Hamilton E.P."/>
            <person name="Orias E."/>
        </authorList>
    </citation>
    <scope>NUCLEOTIDE SEQUENCE [LARGE SCALE GENOMIC DNA]</scope>
    <source>
        <strain evidence="2">SB210</strain>
    </source>
</reference>
<evidence type="ECO:0000313" key="1">
    <source>
        <dbReference type="EMBL" id="EWS73414.1"/>
    </source>
</evidence>
<dbReference type="KEGG" id="tet:TTHERM_000660169"/>
<gene>
    <name evidence="1" type="ORF">TTHERM_000660169</name>
</gene>
<accession>W7XIM1</accession>
<dbReference type="RefSeq" id="XP_012654066.1">
    <property type="nucleotide sequence ID" value="XM_012798612.1"/>
</dbReference>
<proteinExistence type="predicted"/>
<evidence type="ECO:0000313" key="2">
    <source>
        <dbReference type="Proteomes" id="UP000009168"/>
    </source>
</evidence>
<dbReference type="GeneID" id="24440082"/>
<keyword evidence="2" id="KW-1185">Reference proteome</keyword>
<protein>
    <submittedName>
        <fullName evidence="1">Uncharacterized protein</fullName>
    </submittedName>
</protein>
<organism evidence="1 2">
    <name type="scientific">Tetrahymena thermophila (strain SB210)</name>
    <dbReference type="NCBI Taxonomy" id="312017"/>
    <lineage>
        <taxon>Eukaryota</taxon>
        <taxon>Sar</taxon>
        <taxon>Alveolata</taxon>
        <taxon>Ciliophora</taxon>
        <taxon>Intramacronucleata</taxon>
        <taxon>Oligohymenophorea</taxon>
        <taxon>Hymenostomatida</taxon>
        <taxon>Tetrahymenina</taxon>
        <taxon>Tetrahymenidae</taxon>
        <taxon>Tetrahymena</taxon>
    </lineage>
</organism>
<sequence>MKSKEKNKPNWLLIYVGLQINDQQIQLNQYGQAQFNFEHPEQCKYIALPIYGYNQEMEGINNRFYRLSQTYQLLIDASNENKTLSLYISQTLKEKLMGFFKYVHFGRKINS</sequence>
<dbReference type="InParanoid" id="W7XIM1"/>
<dbReference type="EMBL" id="GG662634">
    <property type="protein sequence ID" value="EWS73414.1"/>
    <property type="molecule type" value="Genomic_DNA"/>
</dbReference>
<dbReference type="AlphaFoldDB" id="W7XIM1"/>
<name>W7XIM1_TETTS</name>
<dbReference type="Proteomes" id="UP000009168">
    <property type="component" value="Unassembled WGS sequence"/>
</dbReference>